<dbReference type="Gene3D" id="3.30.930.20">
    <property type="entry name" value="Protein of unknown function DUF1054"/>
    <property type="match status" value="1"/>
</dbReference>
<evidence type="ECO:0000313" key="2">
    <source>
        <dbReference type="Proteomes" id="UP000255425"/>
    </source>
</evidence>
<dbReference type="Proteomes" id="UP000255425">
    <property type="component" value="Unassembled WGS sequence"/>
</dbReference>
<gene>
    <name evidence="1" type="ORF">NCTC11807_01935</name>
</gene>
<evidence type="ECO:0000313" key="1">
    <source>
        <dbReference type="EMBL" id="SUM72976.1"/>
    </source>
</evidence>
<name>A0A380H620_9STAP</name>
<dbReference type="InterPro" id="IPR009403">
    <property type="entry name" value="UPF0637"/>
</dbReference>
<dbReference type="Pfam" id="PF06335">
    <property type="entry name" value="DUF1054"/>
    <property type="match status" value="1"/>
</dbReference>
<dbReference type="EMBL" id="UHDZ01000001">
    <property type="protein sequence ID" value="SUM72976.1"/>
    <property type="molecule type" value="Genomic_DNA"/>
</dbReference>
<protein>
    <submittedName>
        <fullName evidence="1">Putative DUF1054-containing protein</fullName>
    </submittedName>
</protein>
<proteinExistence type="predicted"/>
<organism evidence="1 2">
    <name type="scientific">Staphylococcus saccharolyticus</name>
    <dbReference type="NCBI Taxonomy" id="33028"/>
    <lineage>
        <taxon>Bacteria</taxon>
        <taxon>Bacillati</taxon>
        <taxon>Bacillota</taxon>
        <taxon>Bacilli</taxon>
        <taxon>Bacillales</taxon>
        <taxon>Staphylococcaceae</taxon>
        <taxon>Staphylococcus</taxon>
    </lineage>
</organism>
<dbReference type="InterPro" id="IPR053707">
    <property type="entry name" value="UPF0637_domain_sf"/>
</dbReference>
<dbReference type="AlphaFoldDB" id="A0A380H620"/>
<reference evidence="1 2" key="1">
    <citation type="submission" date="2018-06" db="EMBL/GenBank/DDBJ databases">
        <authorList>
            <consortium name="Pathogen Informatics"/>
            <person name="Doyle S."/>
        </authorList>
    </citation>
    <scope>NUCLEOTIDE SEQUENCE [LARGE SCALE GENOMIC DNA]</scope>
    <source>
        <strain evidence="1 2">NCTC11807</strain>
    </source>
</reference>
<accession>A0A380H620</accession>
<sequence length="120" mass="14385">MLPHFQIGLFRDQLFVMFGIMHEGKNKKEKVKVFDKHFDQLTSLPNDYSVCLDHMKVEKPLIKDFNDEELHEAIDRVKHVKKGEFFISRTLAPSDQRLKSDKVFLQFVEETFDEFLKFYQ</sequence>
<dbReference type="SUPFAM" id="SSF142913">
    <property type="entry name" value="YktB/PF0168-like"/>
    <property type="match status" value="1"/>
</dbReference>
<keyword evidence="2" id="KW-1185">Reference proteome</keyword>